<dbReference type="InterPro" id="IPR051016">
    <property type="entry name" value="Diverse_Substrate_AcTransf"/>
</dbReference>
<keyword evidence="2" id="KW-0012">Acyltransferase</keyword>
<protein>
    <submittedName>
        <fullName evidence="4">GCN5-related N-acetyltransferase</fullName>
    </submittedName>
</protein>
<dbReference type="AlphaFoldDB" id="B9XB87"/>
<gene>
    <name evidence="4" type="ORF">Cflav_PD5407</name>
</gene>
<dbReference type="InterPro" id="IPR016181">
    <property type="entry name" value="Acyl_CoA_acyltransferase"/>
</dbReference>
<keyword evidence="5" id="KW-1185">Reference proteome</keyword>
<dbReference type="STRING" id="320771.Cflav_PD5407"/>
<evidence type="ECO:0000256" key="2">
    <source>
        <dbReference type="ARBA" id="ARBA00023315"/>
    </source>
</evidence>
<accession>B9XB87</accession>
<dbReference type="Proteomes" id="UP000003688">
    <property type="component" value="Unassembled WGS sequence"/>
</dbReference>
<evidence type="ECO:0000256" key="1">
    <source>
        <dbReference type="ARBA" id="ARBA00022679"/>
    </source>
</evidence>
<evidence type="ECO:0000313" key="4">
    <source>
        <dbReference type="EMBL" id="EEF62772.1"/>
    </source>
</evidence>
<sequence length="121" mass="13666">MPDHERQVRALKQIIGQPELGCILVLREMDEILGMVNLLFTISTAEGGRVILLEDLIVRREHRGRGLGTMLMEACIAFAKENGISRITLLTDGDNAEAIRFYHKHGFQASPMRPLRLRVES</sequence>
<reference evidence="4 5" key="1">
    <citation type="journal article" date="2011" name="J. Bacteriol.">
        <title>Genome sequence of 'Pedosphaera parvula' Ellin514, an aerobic Verrucomicrobial isolate from pasture soil.</title>
        <authorList>
            <person name="Kant R."/>
            <person name="van Passel M.W."/>
            <person name="Sangwan P."/>
            <person name="Palva A."/>
            <person name="Lucas S."/>
            <person name="Copeland A."/>
            <person name="Lapidus A."/>
            <person name="Glavina Del Rio T."/>
            <person name="Dalin E."/>
            <person name="Tice H."/>
            <person name="Bruce D."/>
            <person name="Goodwin L."/>
            <person name="Pitluck S."/>
            <person name="Chertkov O."/>
            <person name="Larimer F.W."/>
            <person name="Land M.L."/>
            <person name="Hauser L."/>
            <person name="Brettin T.S."/>
            <person name="Detter J.C."/>
            <person name="Han S."/>
            <person name="de Vos W.M."/>
            <person name="Janssen P.H."/>
            <person name="Smidt H."/>
        </authorList>
    </citation>
    <scope>NUCLEOTIDE SEQUENCE [LARGE SCALE GENOMIC DNA]</scope>
    <source>
        <strain evidence="4 5">Ellin514</strain>
    </source>
</reference>
<dbReference type="EMBL" id="ABOX02000003">
    <property type="protein sequence ID" value="EEF62772.1"/>
    <property type="molecule type" value="Genomic_DNA"/>
</dbReference>
<dbReference type="SUPFAM" id="SSF55729">
    <property type="entry name" value="Acyl-CoA N-acyltransferases (Nat)"/>
    <property type="match status" value="1"/>
</dbReference>
<dbReference type="CDD" id="cd04301">
    <property type="entry name" value="NAT_SF"/>
    <property type="match status" value="1"/>
</dbReference>
<name>B9XB87_PEDPL</name>
<feature type="domain" description="N-acetyltransferase" evidence="3">
    <location>
        <begin position="1"/>
        <end position="121"/>
    </location>
</feature>
<comment type="caution">
    <text evidence="4">The sequence shown here is derived from an EMBL/GenBank/DDBJ whole genome shotgun (WGS) entry which is preliminary data.</text>
</comment>
<dbReference type="PROSITE" id="PS51186">
    <property type="entry name" value="GNAT"/>
    <property type="match status" value="1"/>
</dbReference>
<evidence type="ECO:0000313" key="5">
    <source>
        <dbReference type="Proteomes" id="UP000003688"/>
    </source>
</evidence>
<organism evidence="4 5">
    <name type="scientific">Pedosphaera parvula (strain Ellin514)</name>
    <dbReference type="NCBI Taxonomy" id="320771"/>
    <lineage>
        <taxon>Bacteria</taxon>
        <taxon>Pseudomonadati</taxon>
        <taxon>Verrucomicrobiota</taxon>
        <taxon>Pedosphaerae</taxon>
        <taxon>Pedosphaerales</taxon>
        <taxon>Pedosphaeraceae</taxon>
        <taxon>Pedosphaera</taxon>
    </lineage>
</organism>
<dbReference type="GO" id="GO:0008080">
    <property type="term" value="F:N-acetyltransferase activity"/>
    <property type="evidence" value="ECO:0007669"/>
    <property type="project" value="UniProtKB-ARBA"/>
</dbReference>
<evidence type="ECO:0000259" key="3">
    <source>
        <dbReference type="PROSITE" id="PS51186"/>
    </source>
</evidence>
<dbReference type="PANTHER" id="PTHR10545">
    <property type="entry name" value="DIAMINE N-ACETYLTRANSFERASE"/>
    <property type="match status" value="1"/>
</dbReference>
<dbReference type="PANTHER" id="PTHR10545:SF29">
    <property type="entry name" value="GH14572P-RELATED"/>
    <property type="match status" value="1"/>
</dbReference>
<dbReference type="Gene3D" id="3.40.630.30">
    <property type="match status" value="1"/>
</dbReference>
<dbReference type="InterPro" id="IPR000182">
    <property type="entry name" value="GNAT_dom"/>
</dbReference>
<keyword evidence="1 4" id="KW-0808">Transferase</keyword>
<proteinExistence type="predicted"/>
<dbReference type="Pfam" id="PF00583">
    <property type="entry name" value="Acetyltransf_1"/>
    <property type="match status" value="1"/>
</dbReference>